<evidence type="ECO:0000313" key="3">
    <source>
        <dbReference type="EMBL" id="CAK1253445.1"/>
    </source>
</evidence>
<feature type="region of interest" description="Disordered" evidence="1">
    <location>
        <begin position="2656"/>
        <end position="2726"/>
    </location>
</feature>
<gene>
    <name evidence="3" type="ORF">R53137_KAKDMLNK_01485</name>
</gene>
<feature type="region of interest" description="Disordered" evidence="1">
    <location>
        <begin position="1087"/>
        <end position="1106"/>
    </location>
</feature>
<protein>
    <recommendedName>
        <fullName evidence="2">Peptidase A2 domain-containing protein</fullName>
    </recommendedName>
</protein>
<feature type="compositionally biased region" description="Polar residues" evidence="1">
    <location>
        <begin position="2958"/>
        <end position="2976"/>
    </location>
</feature>
<feature type="region of interest" description="Disordered" evidence="1">
    <location>
        <begin position="934"/>
        <end position="953"/>
    </location>
</feature>
<dbReference type="RefSeq" id="WP_338349224.1">
    <property type="nucleotide sequence ID" value="NZ_CAUZLT010000006.1"/>
</dbReference>
<comment type="caution">
    <text evidence="3">The sequence shown here is derived from an EMBL/GenBank/DDBJ whole genome shotgun (WGS) entry which is preliminary data.</text>
</comment>
<feature type="region of interest" description="Disordered" evidence="1">
    <location>
        <begin position="1676"/>
        <end position="1725"/>
    </location>
</feature>
<feature type="compositionally biased region" description="Polar residues" evidence="1">
    <location>
        <begin position="811"/>
        <end position="823"/>
    </location>
</feature>
<keyword evidence="4" id="KW-1185">Reference proteome</keyword>
<feature type="compositionally biased region" description="Low complexity" evidence="1">
    <location>
        <begin position="2151"/>
        <end position="2163"/>
    </location>
</feature>
<feature type="compositionally biased region" description="Polar residues" evidence="1">
    <location>
        <begin position="544"/>
        <end position="563"/>
    </location>
</feature>
<evidence type="ECO:0000313" key="4">
    <source>
        <dbReference type="Proteomes" id="UP001314262"/>
    </source>
</evidence>
<feature type="region of interest" description="Disordered" evidence="1">
    <location>
        <begin position="1180"/>
        <end position="1200"/>
    </location>
</feature>
<feature type="domain" description="Peptidase A2" evidence="2">
    <location>
        <begin position="116"/>
        <end position="196"/>
    </location>
</feature>
<feature type="compositionally biased region" description="Low complexity" evidence="1">
    <location>
        <begin position="2255"/>
        <end position="2266"/>
    </location>
</feature>
<feature type="compositionally biased region" description="Low complexity" evidence="1">
    <location>
        <begin position="2120"/>
        <end position="2138"/>
    </location>
</feature>
<feature type="compositionally biased region" description="Polar residues" evidence="1">
    <location>
        <begin position="2715"/>
        <end position="2726"/>
    </location>
</feature>
<feature type="compositionally biased region" description="Polar residues" evidence="1">
    <location>
        <begin position="1682"/>
        <end position="1695"/>
    </location>
</feature>
<feature type="region of interest" description="Disordered" evidence="1">
    <location>
        <begin position="534"/>
        <end position="563"/>
    </location>
</feature>
<evidence type="ECO:0000256" key="1">
    <source>
        <dbReference type="SAM" id="MobiDB-lite"/>
    </source>
</evidence>
<feature type="region of interest" description="Disordered" evidence="1">
    <location>
        <begin position="2120"/>
        <end position="2216"/>
    </location>
</feature>
<reference evidence="3 4" key="1">
    <citation type="submission" date="2023-10" db="EMBL/GenBank/DDBJ databases">
        <authorList>
            <person name="Botero Cardona J."/>
        </authorList>
    </citation>
    <scope>NUCLEOTIDE SEQUENCE [LARGE SCALE GENOMIC DNA]</scope>
    <source>
        <strain evidence="3 4">R-53137</strain>
    </source>
</reference>
<feature type="compositionally biased region" description="Low complexity" evidence="1">
    <location>
        <begin position="2302"/>
        <end position="2314"/>
    </location>
</feature>
<feature type="region of interest" description="Disordered" evidence="1">
    <location>
        <begin position="811"/>
        <end position="843"/>
    </location>
</feature>
<feature type="compositionally biased region" description="Polar residues" evidence="1">
    <location>
        <begin position="938"/>
        <end position="953"/>
    </location>
</feature>
<feature type="compositionally biased region" description="Low complexity" evidence="1">
    <location>
        <begin position="1811"/>
        <end position="1822"/>
    </location>
</feature>
<feature type="compositionally biased region" description="Polar residues" evidence="1">
    <location>
        <begin position="830"/>
        <end position="842"/>
    </location>
</feature>
<feature type="compositionally biased region" description="Polar residues" evidence="1">
    <location>
        <begin position="2824"/>
        <end position="2859"/>
    </location>
</feature>
<feature type="region of interest" description="Disordered" evidence="1">
    <location>
        <begin position="2822"/>
        <end position="2862"/>
    </location>
</feature>
<feature type="compositionally biased region" description="Polar residues" evidence="1">
    <location>
        <begin position="1772"/>
        <end position="1783"/>
    </location>
</feature>
<name>A0ABM9N153_9LACO</name>
<feature type="region of interest" description="Disordered" evidence="1">
    <location>
        <begin position="1764"/>
        <end position="1822"/>
    </location>
</feature>
<evidence type="ECO:0000259" key="2">
    <source>
        <dbReference type="PROSITE" id="PS50175"/>
    </source>
</evidence>
<sequence length="3229" mass="329576">MKDLYVQNFQTLYGANYYGPYRAVGGAAIHYGNLNYVGSELLSSGGNDAYFFGNVNVITPNNNSAIYNSPFQSNVPLEGGGNQENLEVNNFILQAGAHYFGTTSPVVGGNSIIVQGNFTVDTGAKMTIVPRGQGPENSQDGSAFGIMLMGNNASLNIKKDATVNIIPGHYNGNSTVLAGGVFANGNTTINIDGGSLNYEGENGVSGSYNEPIDLYHSNNVINVFNGGLLQAIVDSIPSSNNLTSYYGIVANPNNGSFNVGSKGSLKIGITNSDSNAGVPYYGPININSVGGTHVIMIKPTAAKSFQTTAGTNDTATGGAITAYTVAITQSDGTKQYLYYFNLPSGSTTYTGTDLNGKSVTGQISGNTLDIADVPAVQVVGPLTKTSNSDGSTTVTGFVKLTNYAELNNSPLYVGVATGTSGSKYDDLTNKVTGENLTDAYSSADPYTYTTSVSTQGYTGGLLKVSYNIPAGTSTDYVGMRFHYGINSVSTILTPSAYSTTEEGFKADPSNPGKVTQDTTNGDMVVATGSTTMGQSGIQDGITDAENNNSAQKSSEPFNTQTNDDYVAGYTSAQAGYKAYSNQTANQDYTQTDAYKNSSNPTAFTQGYNAAAYDTGLHDAKLSQNNSTNSDYTRAQTEYNTAYTNALSNPTASLSTSATKAQTTNAQSLPADSGTTDATFDRYVKYGAYAALKSESDSGLNQYEEVGYSKVVSVSAYQDGLNAYKNNKGATPTGIDAESTAGQTSFAQGYSDGQKAAAAGIQNFKNGTAQPTGTDTISYITSQAQASAQQGFADGDAGKSATSPDTSYDSAYTSGYNAGQSTKLATDDAKNGTNQESSANDSAAYTDAKNAYADGASAAKSNNTQSSKSADPVYQAAYNQALADAASARTQAIQDAENDHGQTKGSSHSYSANSNVQALAEQAYTDAQSAYAAEISGSGAPTSPNDAQQGGITTADNDKKYVDETVANQTPNVTVTSDKPTVVSSEITAAQAAFKQNPDASDSLNGTDPLANYAYKAEMDALQKQYQAGIADGKAGTSPATTASDAEKKGASDYTAGLNAAVNVQTITNPTSGNTAGEDALDSFKKGYADAQSGTDDSNSSDPVQKAAQAAASAGFADVINKSVKTTDEINAMNPVAQVAYQKAVKEAQADAVQGAQDFVNGKDSPDTSTVTGKAQAAGYNDAKTGYSDGESGKTAASTDNPNYMAGYNAGKSETSGYNDQTAPTTNASQAEQDAYNGAKAGAADGIAGKKPADNSAQSKAYQDAYTKAYQDAQTGYPAGYAAGQGGGTPSEPNNPSYMKGYNAGTAAKQALTDAQNGVSNPSGVTDQTTYNDVQSGYHDGVMAVEKNGASTSTTAPSGDAPYQVSYGQGVKDALAARVKAIQDADDNHGQAKSSSTTYSANKDVESVAEQAYTDAQTAYAEAVSGATTPTSPNDAQASGVAAGTNDKNYVYATVANQTPSATVSSAKSTVVSTQITAAQAAFKQNPDASDSLNGTDPLANYAYKTEMDALQAQYKNGIADAKAGTSPATTASDAEKQGASDYTAGLNAAVNGQTIANPTSGQKAGEAAIDSFNKGYQDAKNGTDDSTSTDPVQKAAQAAATAAFNDVKNNSVQTSDEIKTMNPVAQVAYQKALTEAQADAAKGAQAYVNGGARPDDSTVDGKAAAAGYDAAKAGYTDGKSGTAATSTDPSYTTGYNAGKSEASGYDDQKAPAADASQAEKDAYNAAKAGAADGIAGKQPADNSTQSQAYKDAYTKAYQDATNGYNTGYAAGQNGTKPSASQAADPSYMKGYNAGQAAKQAITDDQNGQNNASSSADSTTYSDAQQGYHDGVIATGKTGVNTPNATAANGDAPYQVAYDQAIKDTNAAREVAYQDADNDHGQTNGSSYKYSANSDVQTVAQQAYTDAQTAYAEAISGVTTPTSPNDAQASGITTAKNDQTYVDDTVANQSPSATVSSAKSTVVSAQITAAQKAFTANPDASDSLNSTDPLANYAYKTEMDALQKQYQSGITDAKAGTSPATTASDAEKQGASDYTAGLNAAVNGQTIDNPTSGNKAGEDAINSFNKGYQDAVDGKDDSSSADPVQKAAQAAATEAFNDVKNNTVKTSDEIKTMNPVAQVAYQKAEQEAQADAAKGAQAYVNGGSRPDDSTVDGKAAAAGYDAAKSGYTDGQSGKAATSTDPSYTTGYNAGKSEASGYDDQKAPAADASQAEKDAYNAAKAGAADGIAGKQPADNSTQSQAYKDAYTKAYQDATNGYNAGYAAGQNGTKPSASQAADPSYMKGYNAGQAAKQAIADDQNGQNNASSSADSTTYSDAQQGYHDGVIATGKTFNNTPNATAANGDAPYQVAYDQAIKDTNAARAVAYQDADNDHGQANGSGYKYSANSDVQTVAQQAYTDAQTAYATAISGATTPTSPNDAQASGIATAKNDQSYVDATVANQAPSATVSTAKSTVVSTQIAAAQKAFTANPDASDSLNGADPLANYAYKAEMDSLQAKYKAGIQDAAAGTSPAATASDAEKQGASDYTNGLNAAVNGKTITNPTSGNKAGEAAADSFNKGYQDAVDGKDDSTSTDPVQKAAQAAASQAFKDVTNGTIKTPDEINTMNPVAKVAYQKAEQEAEADAAKGAQAYVNGGNRPDDSTVAGKAAAAGYDAAKAGYEDGQNGKATASTDPSYTTGYNAGKSEASGYSDQTAPAANAPQAEQDAYNGAKAGAADGTTSATKPSDLATKSQAYQDAYNKAYADAQAGAKAGYQDGSQSGTPTDFSGKDDIYKNAYNTGKATATDEAESGARDYVAGKSAPTADTPAGHYGYNQAKTAFADANAGKASQSTDPSYNIGYNASKSEQQAASGSEKGNTNQGQTASDPAAYTDAAKAYADAVTAAQAGNTATTTVTDPVYKQAYDQGLNDAEAARQAAIRDANANHGLNVDPAKVYSGNSAIQLFARKVYAEVQRAYADTLTGKTPSSPDSTQQQGVATANNDKVYVDATVAGTTPSATVSDTKATDVSDAVTAAQKAFAADPDASDDLNGTDPLANYAYKAAMDDLQAKYKAGVAAAGNVNEPGSSADAATQRGANDFNTGLNAALSGQTITNPTSGEKAGEAEANAFNQGYADAQNGVDDSNAKDPVQKAAQKAATQAFSDSPDFKTDAEVNQMDPVSKAAYLKAEAEAKNEAANGAKNFVNGQTTPNNGTVAGKAAAVGYADAQKGYNDAKANVQPTAAEQADANYMKGY</sequence>
<feature type="region of interest" description="Disordered" evidence="1">
    <location>
        <begin position="2744"/>
        <end position="2807"/>
    </location>
</feature>
<feature type="compositionally biased region" description="Polar residues" evidence="1">
    <location>
        <begin position="2663"/>
        <end position="2677"/>
    </location>
</feature>
<organism evidence="3 4">
    <name type="scientific">Fructobacillus tropaeoli</name>
    <dbReference type="NCBI Taxonomy" id="709323"/>
    <lineage>
        <taxon>Bacteria</taxon>
        <taxon>Bacillati</taxon>
        <taxon>Bacillota</taxon>
        <taxon>Bacilli</taxon>
        <taxon>Lactobacillales</taxon>
        <taxon>Lactobacillaceae</taxon>
        <taxon>Fructobacillus</taxon>
    </lineage>
</organism>
<accession>A0ABM9N153</accession>
<dbReference type="EMBL" id="CAUZLT010000006">
    <property type="protein sequence ID" value="CAK1253445.1"/>
    <property type="molecule type" value="Genomic_DNA"/>
</dbReference>
<feature type="compositionally biased region" description="Polar residues" evidence="1">
    <location>
        <begin position="1091"/>
        <end position="1102"/>
    </location>
</feature>
<dbReference type="PROSITE" id="PS50175">
    <property type="entry name" value="ASP_PROT_RETROV"/>
    <property type="match status" value="1"/>
</dbReference>
<proteinExistence type="predicted"/>
<feature type="region of interest" description="Disordered" evidence="1">
    <location>
        <begin position="888"/>
        <end position="912"/>
    </location>
</feature>
<feature type="region of interest" description="Disordered" evidence="1">
    <location>
        <begin position="1575"/>
        <end position="1594"/>
    </location>
</feature>
<feature type="region of interest" description="Disordered" evidence="1">
    <location>
        <begin position="2957"/>
        <end position="2976"/>
    </location>
</feature>
<feature type="compositionally biased region" description="Polar residues" evidence="1">
    <location>
        <begin position="902"/>
        <end position="912"/>
    </location>
</feature>
<feature type="region of interest" description="Disordered" evidence="1">
    <location>
        <begin position="2070"/>
        <end position="2089"/>
    </location>
</feature>
<feature type="region of interest" description="Disordered" evidence="1">
    <location>
        <begin position="2255"/>
        <end position="2314"/>
    </location>
</feature>
<dbReference type="InterPro" id="IPR001995">
    <property type="entry name" value="Peptidase_A2_cat"/>
</dbReference>
<feature type="compositionally biased region" description="Low complexity" evidence="1">
    <location>
        <begin position="2744"/>
        <end position="2754"/>
    </location>
</feature>
<feature type="compositionally biased region" description="Polar residues" evidence="1">
    <location>
        <begin position="2167"/>
        <end position="2186"/>
    </location>
</feature>
<dbReference type="Proteomes" id="UP001314262">
    <property type="component" value="Unassembled WGS sequence"/>
</dbReference>